<dbReference type="InterPro" id="IPR017961">
    <property type="entry name" value="DNA_pol_Y-fam_little_finger"/>
</dbReference>
<reference evidence="9 10" key="1">
    <citation type="submission" date="2020-04" db="EMBL/GenBank/DDBJ databases">
        <authorList>
            <person name="Liu A."/>
        </authorList>
    </citation>
    <scope>NUCLEOTIDE SEQUENCE [LARGE SCALE GENOMIC DNA]</scope>
    <source>
        <strain evidence="9 10">RZ02</strain>
    </source>
</reference>
<dbReference type="Gene3D" id="3.30.70.270">
    <property type="match status" value="1"/>
</dbReference>
<evidence type="ECO:0000256" key="3">
    <source>
        <dbReference type="ARBA" id="ARBA00012417"/>
    </source>
</evidence>
<evidence type="ECO:0000256" key="6">
    <source>
        <dbReference type="ARBA" id="ARBA00049244"/>
    </source>
</evidence>
<evidence type="ECO:0000256" key="4">
    <source>
        <dbReference type="ARBA" id="ARBA00022763"/>
    </source>
</evidence>
<dbReference type="CDD" id="cd03468">
    <property type="entry name" value="PolY_like"/>
    <property type="match status" value="1"/>
</dbReference>
<dbReference type="AlphaFoldDB" id="A0A848QK03"/>
<dbReference type="SUPFAM" id="SSF56672">
    <property type="entry name" value="DNA/RNA polymerases"/>
    <property type="match status" value="1"/>
</dbReference>
<dbReference type="Pfam" id="PF00817">
    <property type="entry name" value="IMS"/>
    <property type="match status" value="1"/>
</dbReference>
<dbReference type="Pfam" id="PF11799">
    <property type="entry name" value="IMS_C"/>
    <property type="match status" value="1"/>
</dbReference>
<dbReference type="InterPro" id="IPR043128">
    <property type="entry name" value="Rev_trsase/Diguanyl_cyclase"/>
</dbReference>
<comment type="similarity">
    <text evidence="1">Belongs to the DNA polymerase type-Y family.</text>
</comment>
<name>A0A848QK03_9SPHN</name>
<accession>A0A848QK03</accession>
<dbReference type="InterPro" id="IPR050356">
    <property type="entry name" value="SulA_CellDiv_inhibitor"/>
</dbReference>
<comment type="function">
    <text evidence="5">Poorly processive, error-prone DNA polymerase involved in untargeted mutagenesis. Copies undamaged DNA at stalled replication forks, which arise in vivo from mismatched or misaligned primer ends. These misaligned primers can be extended by PolIV. Exhibits no 3'-5' exonuclease (proofreading) activity. May be involved in translesional synthesis, in conjunction with the beta clamp from PolIII.</text>
</comment>
<evidence type="ECO:0000256" key="5">
    <source>
        <dbReference type="ARBA" id="ARBA00025589"/>
    </source>
</evidence>
<evidence type="ECO:0000259" key="8">
    <source>
        <dbReference type="Pfam" id="PF11799"/>
    </source>
</evidence>
<feature type="domain" description="DNA polymerase Y-family little finger" evidence="8">
    <location>
        <begin position="249"/>
        <end position="353"/>
    </location>
</feature>
<dbReference type="InterPro" id="IPR001126">
    <property type="entry name" value="UmuC"/>
</dbReference>
<evidence type="ECO:0000256" key="1">
    <source>
        <dbReference type="ARBA" id="ARBA00010945"/>
    </source>
</evidence>
<gene>
    <name evidence="9" type="ORF">HKD42_13005</name>
</gene>
<dbReference type="PANTHER" id="PTHR35369">
    <property type="entry name" value="BLR3025 PROTEIN-RELATED"/>
    <property type="match status" value="1"/>
</dbReference>
<evidence type="ECO:0000313" key="10">
    <source>
        <dbReference type="Proteomes" id="UP000561181"/>
    </source>
</evidence>
<dbReference type="GO" id="GO:0006281">
    <property type="term" value="P:DNA repair"/>
    <property type="evidence" value="ECO:0007669"/>
    <property type="project" value="InterPro"/>
</dbReference>
<keyword evidence="10" id="KW-1185">Reference proteome</keyword>
<proteinExistence type="inferred from homology"/>
<dbReference type="PANTHER" id="PTHR35369:SF2">
    <property type="entry name" value="BLR3025 PROTEIN"/>
    <property type="match status" value="1"/>
</dbReference>
<keyword evidence="4" id="KW-0227">DNA damage</keyword>
<evidence type="ECO:0000259" key="7">
    <source>
        <dbReference type="Pfam" id="PF00817"/>
    </source>
</evidence>
<organism evidence="9 10">
    <name type="scientific">Pontixanthobacter rizhaonensis</name>
    <dbReference type="NCBI Taxonomy" id="2730337"/>
    <lineage>
        <taxon>Bacteria</taxon>
        <taxon>Pseudomonadati</taxon>
        <taxon>Pseudomonadota</taxon>
        <taxon>Alphaproteobacteria</taxon>
        <taxon>Sphingomonadales</taxon>
        <taxon>Erythrobacteraceae</taxon>
        <taxon>Pontixanthobacter</taxon>
    </lineage>
</organism>
<dbReference type="InterPro" id="IPR043502">
    <property type="entry name" value="DNA/RNA_pol_sf"/>
</dbReference>
<dbReference type="EMBL" id="JABCRE010000004">
    <property type="protein sequence ID" value="NMW32982.1"/>
    <property type="molecule type" value="Genomic_DNA"/>
</dbReference>
<comment type="caution">
    <text evidence="9">The sequence shown here is derived from an EMBL/GenBank/DDBJ whole genome shotgun (WGS) entry which is preliminary data.</text>
</comment>
<feature type="domain" description="UmuC" evidence="7">
    <location>
        <begin position="41"/>
        <end position="162"/>
    </location>
</feature>
<dbReference type="Proteomes" id="UP000561181">
    <property type="component" value="Unassembled WGS sequence"/>
</dbReference>
<comment type="subunit">
    <text evidence="2">Monomer.</text>
</comment>
<sequence>MPPTGTITVPRRFLALWFPFLPANRLRIAGGLNAGPDAPFAFVEKQKGAVRLAAINPLAGDEGLAAGMTLADARAMVPELQIYNSDPAADEDFLDRLADGCTRYTPNVAVYPPDIIIMDIGGSAHLSGGERKLSRSVKEYLGRRQITVRIGLASTTDAARALAEFSSGHHNSEMCAIEALPVAALRLDAEGDLGLRRAGLQTIGEVASRPRSAIAARFGTRAVFALEKLIGAAESPLNPRRHEIPWVFERRFPEPIASKVYALKVLHGLLEEAKIRLIEEDRGGRHFEASFHRVDGRVQYVQVETGLPSRDTKAITRLFDERLDTLADPLDPGFGFDSVGLRILRTDPLKPHQSQLEKEAREEDNSAEFLDRLAVRLGRNRLLTFRSRDTHIPEKSQVASAAIHDTTQHNWTAATQAEPPVRPLQLFDPPHPITVIAEIPDGPPKRFRWHGKSRDVTRFEGPERIASEWWLGGDDPLGAGQWTRDYFRIEDTSGRRYWVFRYGLYGRETSDPQWYLHGLFA</sequence>
<dbReference type="Gene3D" id="3.40.1170.60">
    <property type="match status" value="1"/>
</dbReference>
<evidence type="ECO:0000256" key="2">
    <source>
        <dbReference type="ARBA" id="ARBA00011245"/>
    </source>
</evidence>
<protein>
    <recommendedName>
        <fullName evidence="3">DNA-directed DNA polymerase</fullName>
        <ecNumber evidence="3">2.7.7.7</ecNumber>
    </recommendedName>
</protein>
<dbReference type="EC" id="2.7.7.7" evidence="3"/>
<dbReference type="GO" id="GO:0003684">
    <property type="term" value="F:damaged DNA binding"/>
    <property type="evidence" value="ECO:0007669"/>
    <property type="project" value="InterPro"/>
</dbReference>
<comment type="catalytic activity">
    <reaction evidence="6">
        <text>DNA(n) + a 2'-deoxyribonucleoside 5'-triphosphate = DNA(n+1) + diphosphate</text>
        <dbReference type="Rhea" id="RHEA:22508"/>
        <dbReference type="Rhea" id="RHEA-COMP:17339"/>
        <dbReference type="Rhea" id="RHEA-COMP:17340"/>
        <dbReference type="ChEBI" id="CHEBI:33019"/>
        <dbReference type="ChEBI" id="CHEBI:61560"/>
        <dbReference type="ChEBI" id="CHEBI:173112"/>
        <dbReference type="EC" id="2.7.7.7"/>
    </reaction>
</comment>
<evidence type="ECO:0000313" key="9">
    <source>
        <dbReference type="EMBL" id="NMW32982.1"/>
    </source>
</evidence>